<sequence length="78" mass="8551">MQTCHLAVPEKHLLPLVLGDALAVKLQLDDDEQLVMVAADVCQVIVLDGLCRCSVLAWIICWLLAISRNITHLSFASP</sequence>
<protein>
    <submittedName>
        <fullName evidence="1">Uncharacterized protein</fullName>
    </submittedName>
</protein>
<dbReference type="AlphaFoldDB" id="A0A9D4JNI6"/>
<accession>A0A9D4JNI6</accession>
<reference evidence="1" key="2">
    <citation type="submission" date="2020-11" db="EMBL/GenBank/DDBJ databases">
        <authorList>
            <person name="McCartney M.A."/>
            <person name="Auch B."/>
            <person name="Kono T."/>
            <person name="Mallez S."/>
            <person name="Becker A."/>
            <person name="Gohl D.M."/>
            <person name="Silverstein K.A.T."/>
            <person name="Koren S."/>
            <person name="Bechman K.B."/>
            <person name="Herman A."/>
            <person name="Abrahante J.E."/>
            <person name="Garbe J."/>
        </authorList>
    </citation>
    <scope>NUCLEOTIDE SEQUENCE</scope>
    <source>
        <strain evidence="1">Duluth1</strain>
        <tissue evidence="1">Whole animal</tissue>
    </source>
</reference>
<evidence type="ECO:0000313" key="1">
    <source>
        <dbReference type="EMBL" id="KAH3815238.1"/>
    </source>
</evidence>
<evidence type="ECO:0000313" key="2">
    <source>
        <dbReference type="Proteomes" id="UP000828390"/>
    </source>
</evidence>
<name>A0A9D4JNI6_DREPO</name>
<keyword evidence="2" id="KW-1185">Reference proteome</keyword>
<dbReference type="Proteomes" id="UP000828390">
    <property type="component" value="Unassembled WGS sequence"/>
</dbReference>
<dbReference type="EMBL" id="JAIWYP010000006">
    <property type="protein sequence ID" value="KAH3815238.1"/>
    <property type="molecule type" value="Genomic_DNA"/>
</dbReference>
<gene>
    <name evidence="1" type="ORF">DPMN_143760</name>
</gene>
<reference evidence="1" key="1">
    <citation type="journal article" date="2019" name="bioRxiv">
        <title>The Genome of the Zebra Mussel, Dreissena polymorpha: A Resource for Invasive Species Research.</title>
        <authorList>
            <person name="McCartney M.A."/>
            <person name="Auch B."/>
            <person name="Kono T."/>
            <person name="Mallez S."/>
            <person name="Zhang Y."/>
            <person name="Obille A."/>
            <person name="Becker A."/>
            <person name="Abrahante J.E."/>
            <person name="Garbe J."/>
            <person name="Badalamenti J.P."/>
            <person name="Herman A."/>
            <person name="Mangelson H."/>
            <person name="Liachko I."/>
            <person name="Sullivan S."/>
            <person name="Sone E.D."/>
            <person name="Koren S."/>
            <person name="Silverstein K.A.T."/>
            <person name="Beckman K.B."/>
            <person name="Gohl D.M."/>
        </authorList>
    </citation>
    <scope>NUCLEOTIDE SEQUENCE</scope>
    <source>
        <strain evidence="1">Duluth1</strain>
        <tissue evidence="1">Whole animal</tissue>
    </source>
</reference>
<proteinExistence type="predicted"/>
<organism evidence="1 2">
    <name type="scientific">Dreissena polymorpha</name>
    <name type="common">Zebra mussel</name>
    <name type="synonym">Mytilus polymorpha</name>
    <dbReference type="NCBI Taxonomy" id="45954"/>
    <lineage>
        <taxon>Eukaryota</taxon>
        <taxon>Metazoa</taxon>
        <taxon>Spiralia</taxon>
        <taxon>Lophotrochozoa</taxon>
        <taxon>Mollusca</taxon>
        <taxon>Bivalvia</taxon>
        <taxon>Autobranchia</taxon>
        <taxon>Heteroconchia</taxon>
        <taxon>Euheterodonta</taxon>
        <taxon>Imparidentia</taxon>
        <taxon>Neoheterodontei</taxon>
        <taxon>Myida</taxon>
        <taxon>Dreissenoidea</taxon>
        <taxon>Dreissenidae</taxon>
        <taxon>Dreissena</taxon>
    </lineage>
</organism>
<comment type="caution">
    <text evidence="1">The sequence shown here is derived from an EMBL/GenBank/DDBJ whole genome shotgun (WGS) entry which is preliminary data.</text>
</comment>